<comment type="catalytic activity">
    <reaction evidence="21 22">
        <text>shikimate + NADP(+) = 3-dehydroshikimate + NADPH + H(+)</text>
        <dbReference type="Rhea" id="RHEA:17737"/>
        <dbReference type="ChEBI" id="CHEBI:15378"/>
        <dbReference type="ChEBI" id="CHEBI:16630"/>
        <dbReference type="ChEBI" id="CHEBI:36208"/>
        <dbReference type="ChEBI" id="CHEBI:57783"/>
        <dbReference type="ChEBI" id="CHEBI:58349"/>
        <dbReference type="EC" id="1.1.1.25"/>
    </reaction>
</comment>
<dbReference type="Pfam" id="PF01488">
    <property type="entry name" value="Shikimate_DH"/>
    <property type="match status" value="1"/>
</dbReference>
<keyword evidence="11 21" id="KW-0418">Kinase</keyword>
<evidence type="ECO:0000256" key="10">
    <source>
        <dbReference type="ARBA" id="ARBA00022741"/>
    </source>
</evidence>
<feature type="binding site" evidence="21">
    <location>
        <position position="211"/>
    </location>
    <ligand>
        <name>Zn(2+)</name>
        <dbReference type="ChEBI" id="CHEBI:29105"/>
        <note>catalytic</note>
    </ligand>
</feature>
<dbReference type="InterPro" id="IPR056179">
    <property type="entry name" value="DHQS_C"/>
</dbReference>
<dbReference type="NCBIfam" id="TIGR01809">
    <property type="entry name" value="Shik-DH-AROM"/>
    <property type="match status" value="1"/>
</dbReference>
<dbReference type="InterPro" id="IPR010110">
    <property type="entry name" value="Shikimate_DH_AroM-type"/>
</dbReference>
<dbReference type="InterPro" id="IPR030960">
    <property type="entry name" value="DHQS/DOIS_N"/>
</dbReference>
<comment type="similarity">
    <text evidence="21 22">In the C-terminal section; belongs to the shikimate dehydrogenase family.</text>
</comment>
<feature type="domain" description="3-dehydroquinate synthase C-terminal" evidence="27">
    <location>
        <begin position="208"/>
        <end position="383"/>
    </location>
</feature>
<keyword evidence="9 21" id="KW-0479">Metal-binding</keyword>
<dbReference type="Pfam" id="PF08501">
    <property type="entry name" value="Shikimate_dh_N"/>
    <property type="match status" value="1"/>
</dbReference>
<feature type="domain" description="Quinate/shikimate 5-dehydrogenase/glutamyl-tRNA reductase" evidence="24">
    <location>
        <begin position="1452"/>
        <end position="1501"/>
    </location>
</feature>
<dbReference type="Pfam" id="PF01761">
    <property type="entry name" value="DHQ_synthase"/>
    <property type="match status" value="1"/>
</dbReference>
<protein>
    <recommendedName>
        <fullName evidence="21">Pentafunctional AROM polypeptide</fullName>
    </recommendedName>
    <domain>
        <recommendedName>
            <fullName evidence="21">3-dehydroquinate synthase</fullName>
            <shortName evidence="21">DHQS</shortName>
            <ecNumber evidence="21">4.2.3.4</ecNumber>
        </recommendedName>
    </domain>
    <domain>
        <recommendedName>
            <fullName evidence="21">3-phosphoshikimate 1-carboxyvinyltransferase</fullName>
            <ecNumber evidence="21">2.5.1.19</ecNumber>
        </recommendedName>
        <alternativeName>
            <fullName evidence="21">5-enolpyruvylshikimate-3-phosphate synthase</fullName>
            <shortName evidence="21">EPSP synthase</shortName>
            <shortName evidence="21">EPSPS</shortName>
        </alternativeName>
    </domain>
    <domain>
        <recommendedName>
            <fullName evidence="21">Shikimate kinase</fullName>
            <shortName evidence="21">SK</shortName>
            <ecNumber evidence="21">2.7.1.71</ecNumber>
        </recommendedName>
    </domain>
    <domain>
        <recommendedName>
            <fullName evidence="21">3-dehydroquinate dehydratase</fullName>
            <shortName evidence="21">3-dehydroquinase</shortName>
            <ecNumber evidence="21">4.2.1.10</ecNumber>
        </recommendedName>
    </domain>
    <domain>
        <recommendedName>
            <fullName evidence="21">Shikimate dehydrogenase</fullName>
            <ecNumber evidence="21">1.1.1.25</ecNumber>
        </recommendedName>
    </domain>
</protein>
<evidence type="ECO:0000256" key="18">
    <source>
        <dbReference type="ARBA" id="ARBA00023268"/>
    </source>
</evidence>
<evidence type="ECO:0000256" key="3">
    <source>
        <dbReference type="ARBA" id="ARBA00006477"/>
    </source>
</evidence>
<dbReference type="CDD" id="cd00502">
    <property type="entry name" value="DHQase_I"/>
    <property type="match status" value="1"/>
</dbReference>
<keyword evidence="18 21" id="KW-0511">Multifunctional enzyme</keyword>
<dbReference type="GO" id="GO:0009423">
    <property type="term" value="P:chorismate biosynthetic process"/>
    <property type="evidence" value="ECO:0007669"/>
    <property type="project" value="UniProtKB-UniRule"/>
</dbReference>
<evidence type="ECO:0000256" key="1">
    <source>
        <dbReference type="ARBA" id="ARBA00004811"/>
    </source>
</evidence>
<dbReference type="Gene3D" id="3.40.50.10860">
    <property type="entry name" value="Leucine Dehydrogenase, chain A, domain 1"/>
    <property type="match status" value="1"/>
</dbReference>
<feature type="binding site" evidence="21">
    <location>
        <position position="163"/>
    </location>
    <ligand>
        <name>7-phospho-2-dehydro-3-deoxy-D-arabino-heptonate</name>
        <dbReference type="ChEBI" id="CHEBI:58394"/>
    </ligand>
</feature>
<dbReference type="SUPFAM" id="SSF55205">
    <property type="entry name" value="EPT/RTPC-like"/>
    <property type="match status" value="1"/>
</dbReference>
<gene>
    <name evidence="28" type="primary">ARO1</name>
    <name evidence="28" type="ORF">LPJ61_001932</name>
</gene>
<evidence type="ECO:0000259" key="25">
    <source>
        <dbReference type="Pfam" id="PF01761"/>
    </source>
</evidence>
<feature type="binding site" evidence="21">
    <location>
        <position position="273"/>
    </location>
    <ligand>
        <name>7-phospho-2-dehydro-3-deoxy-D-arabino-heptonate</name>
        <dbReference type="ChEBI" id="CHEBI:58394"/>
    </ligand>
</feature>
<keyword evidence="12 21" id="KW-0862">Zinc</keyword>
<comment type="pathway">
    <text evidence="1 21 22">Metabolic intermediate biosynthesis; chorismate biosynthesis; chorismate from D-erythrose 4-phosphate and phosphoenolpyruvate: step 6/7.</text>
</comment>
<keyword evidence="10 21" id="KW-0547">Nucleotide-binding</keyword>
<comment type="subcellular location">
    <subcellularLocation>
        <location evidence="21 22">Cytoplasm</location>
    </subcellularLocation>
</comment>
<keyword evidence="8 21" id="KW-0808">Transferase</keyword>
<reference evidence="28" key="1">
    <citation type="submission" date="2022-07" db="EMBL/GenBank/DDBJ databases">
        <title>Phylogenomic reconstructions and comparative analyses of Kickxellomycotina fungi.</title>
        <authorList>
            <person name="Reynolds N.K."/>
            <person name="Stajich J.E."/>
            <person name="Barry K."/>
            <person name="Grigoriev I.V."/>
            <person name="Crous P."/>
            <person name="Smith M.E."/>
        </authorList>
    </citation>
    <scope>NUCLEOTIDE SEQUENCE</scope>
    <source>
        <strain evidence="28">BCRC 34381</strain>
    </source>
</reference>
<evidence type="ECO:0000256" key="4">
    <source>
        <dbReference type="ARBA" id="ARBA00009349"/>
    </source>
</evidence>
<dbReference type="PANTHER" id="PTHR21090:SF5">
    <property type="entry name" value="PENTAFUNCTIONAL AROM POLYPEPTIDE"/>
    <property type="match status" value="1"/>
</dbReference>
<evidence type="ECO:0000256" key="8">
    <source>
        <dbReference type="ARBA" id="ARBA00022679"/>
    </source>
</evidence>
<feature type="binding site" evidence="21">
    <location>
        <position position="207"/>
    </location>
    <ligand>
        <name>NAD(+)</name>
        <dbReference type="ChEBI" id="CHEBI:57540"/>
    </ligand>
</feature>
<evidence type="ECO:0000256" key="13">
    <source>
        <dbReference type="ARBA" id="ARBA00022840"/>
    </source>
</evidence>
<dbReference type="HAMAP" id="MF_00109">
    <property type="entry name" value="Shikimate_kinase"/>
    <property type="match status" value="1"/>
</dbReference>
<proteinExistence type="inferred from homology"/>
<dbReference type="InterPro" id="IPR027417">
    <property type="entry name" value="P-loop_NTPase"/>
</dbReference>
<dbReference type="OrthoDB" id="204377at2759"/>
<evidence type="ECO:0000256" key="21">
    <source>
        <dbReference type="HAMAP-Rule" id="MF_03143"/>
    </source>
</evidence>
<keyword evidence="13 21" id="KW-0067">ATP-binding</keyword>
<dbReference type="InterPro" id="IPR023193">
    <property type="entry name" value="EPSP_synthase_CS"/>
</dbReference>
<dbReference type="EC" id="2.5.1.19" evidence="21"/>
<dbReference type="NCBIfam" id="TIGR01356">
    <property type="entry name" value="aroA"/>
    <property type="match status" value="1"/>
</dbReference>
<dbReference type="CDD" id="cd00464">
    <property type="entry name" value="SK"/>
    <property type="match status" value="1"/>
</dbReference>
<dbReference type="Gene3D" id="3.40.50.1970">
    <property type="match status" value="1"/>
</dbReference>
<comment type="similarity">
    <text evidence="21">In the N-terminal section; belongs to the sugar phosphate cyclases superfamily. Dehydroquinate synthase family.</text>
</comment>
<evidence type="ECO:0000313" key="29">
    <source>
        <dbReference type="Proteomes" id="UP001143981"/>
    </source>
</evidence>
<evidence type="ECO:0000313" key="28">
    <source>
        <dbReference type="EMBL" id="KAJ1732675.1"/>
    </source>
</evidence>
<dbReference type="EC" id="4.2.1.10" evidence="21"/>
<evidence type="ECO:0000256" key="17">
    <source>
        <dbReference type="ARBA" id="ARBA00023239"/>
    </source>
</evidence>
<evidence type="ECO:0000259" key="23">
    <source>
        <dbReference type="Pfam" id="PF00275"/>
    </source>
</evidence>
<comment type="function">
    <text evidence="21 22">The AROM polypeptide catalyzes 5 consecutive enzymatic reactions in prechorismate polyaromatic amino acid biosynthesis.</text>
</comment>
<dbReference type="GO" id="GO:0046872">
    <property type="term" value="F:metal ion binding"/>
    <property type="evidence" value="ECO:0007669"/>
    <property type="project" value="UniProtKB-UniRule"/>
</dbReference>
<dbReference type="Gene3D" id="3.40.50.300">
    <property type="entry name" value="P-loop containing nucleotide triphosphate hydrolases"/>
    <property type="match status" value="1"/>
</dbReference>
<dbReference type="CDD" id="cd08195">
    <property type="entry name" value="DHQS"/>
    <property type="match status" value="1"/>
</dbReference>
<evidence type="ECO:0000256" key="15">
    <source>
        <dbReference type="ARBA" id="ARBA00023002"/>
    </source>
</evidence>
<evidence type="ECO:0000256" key="14">
    <source>
        <dbReference type="ARBA" id="ARBA00022857"/>
    </source>
</evidence>
<feature type="domain" description="Shikimate dehydrogenase substrate binding N-terminal" evidence="26">
    <location>
        <begin position="1340"/>
        <end position="1420"/>
    </location>
</feature>
<evidence type="ECO:0000256" key="9">
    <source>
        <dbReference type="ARBA" id="ARBA00022723"/>
    </source>
</evidence>
<dbReference type="GO" id="GO:0004764">
    <property type="term" value="F:shikimate 3-dehydrogenase (NADP+) activity"/>
    <property type="evidence" value="ECO:0007669"/>
    <property type="project" value="UniProtKB-UniRule"/>
</dbReference>
<dbReference type="PROSITE" id="PS00104">
    <property type="entry name" value="EPSP_SYNTHASE_1"/>
    <property type="match status" value="1"/>
</dbReference>
<dbReference type="SUPFAM" id="SSF51569">
    <property type="entry name" value="Aldolase"/>
    <property type="match status" value="1"/>
</dbReference>
<evidence type="ECO:0000256" key="20">
    <source>
        <dbReference type="ARBA" id="ARBA00048567"/>
    </source>
</evidence>
<organism evidence="28 29">
    <name type="scientific">Coemansia biformis</name>
    <dbReference type="NCBI Taxonomy" id="1286918"/>
    <lineage>
        <taxon>Eukaryota</taxon>
        <taxon>Fungi</taxon>
        <taxon>Fungi incertae sedis</taxon>
        <taxon>Zoopagomycota</taxon>
        <taxon>Kickxellomycotina</taxon>
        <taxon>Kickxellomycetes</taxon>
        <taxon>Kickxellales</taxon>
        <taxon>Kickxellaceae</taxon>
        <taxon>Coemansia</taxon>
    </lineage>
</organism>
<feature type="active site" description="Proton acceptor; for 3-dehydroquinate synthase activity" evidence="21">
    <location>
        <position position="283"/>
    </location>
</feature>
<feature type="binding site" evidence="21">
    <location>
        <position position="382"/>
    </location>
    <ligand>
        <name>7-phospho-2-dehydro-3-deoxy-D-arabino-heptonate</name>
        <dbReference type="ChEBI" id="CHEBI:58394"/>
    </ligand>
</feature>
<dbReference type="PANTHER" id="PTHR21090">
    <property type="entry name" value="AROM/DEHYDROQUINATE SYNTHASE"/>
    <property type="match status" value="1"/>
</dbReference>
<feature type="binding site" evidence="21">
    <location>
        <begin position="100"/>
        <end position="103"/>
    </location>
    <ligand>
        <name>NAD(+)</name>
        <dbReference type="ChEBI" id="CHEBI:57540"/>
    </ligand>
</feature>
<evidence type="ECO:0000259" key="27">
    <source>
        <dbReference type="Pfam" id="PF24621"/>
    </source>
</evidence>
<comment type="pathway">
    <text evidence="21 22">Metabolic intermediate biosynthesis; chorismate biosynthesis; chorismate from D-erythrose 4-phosphate and phosphoenolpyruvate: step 4/7.</text>
</comment>
<feature type="domain" description="Enolpyruvate transferase" evidence="23">
    <location>
        <begin position="441"/>
        <end position="860"/>
    </location>
</feature>
<dbReference type="PROSITE" id="PS01128">
    <property type="entry name" value="SHIKIMATE_KINASE"/>
    <property type="match status" value="1"/>
</dbReference>
<dbReference type="Pfam" id="PF24621">
    <property type="entry name" value="DHQS_C"/>
    <property type="match status" value="1"/>
</dbReference>
<dbReference type="InterPro" id="IPR016037">
    <property type="entry name" value="DHQ_synth_AroB"/>
</dbReference>
<feature type="binding site" evidence="21">
    <location>
        <position position="310"/>
    </location>
    <ligand>
        <name>7-phospho-2-dehydro-3-deoxy-D-arabino-heptonate</name>
        <dbReference type="ChEBI" id="CHEBI:58394"/>
    </ligand>
</feature>
<evidence type="ECO:0000256" key="19">
    <source>
        <dbReference type="ARBA" id="ARBA00044633"/>
    </source>
</evidence>
<dbReference type="HAMAP" id="MF_03143">
    <property type="entry name" value="Pentafunct_AroM"/>
    <property type="match status" value="1"/>
</dbReference>
<feature type="binding site" evidence="21">
    <location>
        <begin position="60"/>
        <end position="62"/>
    </location>
    <ligand>
        <name>NAD(+)</name>
        <dbReference type="ChEBI" id="CHEBI:57540"/>
    </ligand>
</feature>
<evidence type="ECO:0000256" key="22">
    <source>
        <dbReference type="PIRNR" id="PIRNR000514"/>
    </source>
</evidence>
<evidence type="ECO:0000256" key="7">
    <source>
        <dbReference type="ARBA" id="ARBA00022605"/>
    </source>
</evidence>
<feature type="binding site" evidence="21">
    <location>
        <position position="294"/>
    </location>
    <ligand>
        <name>Zn(2+)</name>
        <dbReference type="ChEBI" id="CHEBI:29105"/>
        <note>catalytic</note>
    </ligand>
</feature>
<dbReference type="InterPro" id="IPR006151">
    <property type="entry name" value="Shikm_DH/Glu-tRNA_Rdtase"/>
</dbReference>
<evidence type="ECO:0000259" key="24">
    <source>
        <dbReference type="Pfam" id="PF01488"/>
    </source>
</evidence>
<keyword evidence="14 21" id="KW-0521">NADP</keyword>
<dbReference type="EC" id="1.1.1.25" evidence="21"/>
<feature type="active site" description="Proton acceptor; for 3-dehydroquinate synthase activity" evidence="21">
    <location>
        <position position="298"/>
    </location>
</feature>
<feature type="region of interest" description="Shikimate dehydrogenase" evidence="21">
    <location>
        <begin position="1335"/>
        <end position="1606"/>
    </location>
</feature>
<feature type="domain" description="3-dehydroquinate synthase N-terminal" evidence="25">
    <location>
        <begin position="95"/>
        <end position="206"/>
    </location>
</feature>
<keyword evidence="16 21" id="KW-0057">Aromatic amino acid biosynthesis</keyword>
<feature type="binding site" evidence="21">
    <location>
        <position position="147"/>
    </location>
    <ligand>
        <name>7-phospho-2-dehydro-3-deoxy-D-arabino-heptonate</name>
        <dbReference type="ChEBI" id="CHEBI:58394"/>
    </ligand>
</feature>
<dbReference type="GO" id="GO:0005524">
    <property type="term" value="F:ATP binding"/>
    <property type="evidence" value="ECO:0007669"/>
    <property type="project" value="UniProtKB-UniRule"/>
</dbReference>
<evidence type="ECO:0000256" key="6">
    <source>
        <dbReference type="ARBA" id="ARBA00022490"/>
    </source>
</evidence>
<keyword evidence="6 21" id="KW-0963">Cytoplasm</keyword>
<feature type="binding site" evidence="21">
    <location>
        <position position="179"/>
    </location>
    <ligand>
        <name>7-phospho-2-dehydro-3-deoxy-D-arabino-heptonate</name>
        <dbReference type="ChEBI" id="CHEBI:58394"/>
    </ligand>
</feature>
<keyword evidence="29" id="KW-1185">Reference proteome</keyword>
<dbReference type="Gene3D" id="3.65.10.10">
    <property type="entry name" value="Enolpyruvate transferase domain"/>
    <property type="match status" value="2"/>
</dbReference>
<dbReference type="Pfam" id="PF01202">
    <property type="entry name" value="SKI"/>
    <property type="match status" value="1"/>
</dbReference>
<dbReference type="CDD" id="cd01556">
    <property type="entry name" value="EPSP_synthase"/>
    <property type="match status" value="1"/>
</dbReference>
<dbReference type="InterPro" id="IPR000623">
    <property type="entry name" value="Shikimate_kinase/TSH1"/>
</dbReference>
<dbReference type="InterPro" id="IPR013785">
    <property type="entry name" value="Aldolase_TIM"/>
</dbReference>
<evidence type="ECO:0000256" key="2">
    <source>
        <dbReference type="ARBA" id="ARBA00004842"/>
    </source>
</evidence>
<feature type="binding site" evidence="21">
    <location>
        <position position="136"/>
    </location>
    <ligand>
        <name>NAD(+)</name>
        <dbReference type="ChEBI" id="CHEBI:57540"/>
    </ligand>
</feature>
<dbReference type="InterPro" id="IPR036968">
    <property type="entry name" value="Enolpyruvate_Tfrase_sf"/>
</dbReference>
<dbReference type="SUPFAM" id="SSF51735">
    <property type="entry name" value="NAD(P)-binding Rossmann-fold domains"/>
    <property type="match status" value="1"/>
</dbReference>
<comment type="similarity">
    <text evidence="3">In the 2nd section; belongs to the type-I 3-dehydroquinase family.</text>
</comment>
<name>A0A9W7YF21_9FUNG</name>
<feature type="active site" description="Proton acceptor; for 3-dehydroquinate dehydratase activity" evidence="21">
    <location>
        <position position="1224"/>
    </location>
</feature>
<dbReference type="EC" id="4.2.3.4" evidence="21"/>
<dbReference type="HAMAP" id="MF_00210">
    <property type="entry name" value="EPSP_synth"/>
    <property type="match status" value="1"/>
</dbReference>
<comment type="pathway">
    <text evidence="21 22">Metabolic intermediate biosynthesis; chorismate biosynthesis; chorismate from D-erythrose 4-phosphate and phosphoenolpyruvate: step 2/7.</text>
</comment>
<dbReference type="EMBL" id="JANBOI010000204">
    <property type="protein sequence ID" value="KAJ1732675.1"/>
    <property type="molecule type" value="Genomic_DNA"/>
</dbReference>
<dbReference type="InterPro" id="IPR008289">
    <property type="entry name" value="Pentafunct_AroM"/>
</dbReference>
<dbReference type="GO" id="GO:0005737">
    <property type="term" value="C:cytoplasm"/>
    <property type="evidence" value="ECO:0007669"/>
    <property type="project" value="UniProtKB-SubCell"/>
</dbReference>
<feature type="active site" description="Schiff-base intermediate with substrate; for 3-dehydroquinate dehydratase activity" evidence="21">
    <location>
        <position position="1254"/>
    </location>
</feature>
<evidence type="ECO:0000259" key="26">
    <source>
        <dbReference type="Pfam" id="PF08501"/>
    </source>
</evidence>
<dbReference type="Gene3D" id="1.20.1090.10">
    <property type="entry name" value="Dehydroquinate synthase-like - alpha domain"/>
    <property type="match status" value="1"/>
</dbReference>
<dbReference type="PIRSF" id="PIRSF000514">
    <property type="entry name" value="Pentafunct_AroM"/>
    <property type="match status" value="1"/>
</dbReference>
<dbReference type="InterPro" id="IPR022893">
    <property type="entry name" value="Shikimate_DH_fam"/>
</dbReference>
<evidence type="ECO:0000256" key="12">
    <source>
        <dbReference type="ARBA" id="ARBA00022833"/>
    </source>
</evidence>
<dbReference type="Pfam" id="PF00275">
    <property type="entry name" value="EPSP_synthase"/>
    <property type="match status" value="1"/>
</dbReference>
<dbReference type="Pfam" id="PF01487">
    <property type="entry name" value="DHquinase_I"/>
    <property type="match status" value="1"/>
</dbReference>
<feature type="binding site" evidence="21">
    <location>
        <position position="178"/>
    </location>
    <ligand>
        <name>NAD(+)</name>
        <dbReference type="ChEBI" id="CHEBI:57540"/>
    </ligand>
</feature>
<feature type="binding site" evidence="21">
    <location>
        <begin position="131"/>
        <end position="133"/>
    </location>
    <ligand>
        <name>NAD(+)</name>
        <dbReference type="ChEBI" id="CHEBI:57540"/>
    </ligand>
</feature>
<feature type="binding site" evidence="21">
    <location>
        <begin position="156"/>
        <end position="157"/>
    </location>
    <ligand>
        <name>NAD(+)</name>
        <dbReference type="ChEBI" id="CHEBI:57540"/>
    </ligand>
</feature>
<dbReference type="InterPro" id="IPR006264">
    <property type="entry name" value="EPSP_synthase"/>
</dbReference>
<dbReference type="InterPro" id="IPR013708">
    <property type="entry name" value="Shikimate_DH-bd_N"/>
</dbReference>
<dbReference type="SUPFAM" id="SSF52540">
    <property type="entry name" value="P-loop containing nucleoside triphosphate hydrolases"/>
    <property type="match status" value="1"/>
</dbReference>
<dbReference type="InterPro" id="IPR001986">
    <property type="entry name" value="Enolpyruvate_Tfrase_dom"/>
</dbReference>
<dbReference type="Gene3D" id="3.20.20.70">
    <property type="entry name" value="Aldolase class I"/>
    <property type="match status" value="1"/>
</dbReference>
<keyword evidence="15 21" id="KW-0560">Oxidoreductase</keyword>
<comment type="similarity">
    <text evidence="22">In the N-terminal section; belongs to the dehydroquinate synthase family.</text>
</comment>
<dbReference type="FunFam" id="3.40.50.1970:FF:000007">
    <property type="entry name" value="Pentafunctional AROM polypeptide"/>
    <property type="match status" value="1"/>
</dbReference>
<dbReference type="Proteomes" id="UP001143981">
    <property type="component" value="Unassembled WGS sequence"/>
</dbReference>
<dbReference type="PRINTS" id="PR01100">
    <property type="entry name" value="SHIKIMTKNASE"/>
</dbReference>
<comment type="caution">
    <text evidence="28">The sequence shown here is derived from an EMBL/GenBank/DDBJ whole genome shotgun (WGS) entry which is preliminary data.</text>
</comment>
<comment type="similarity">
    <text evidence="21 22">In the 3rd section; belongs to the shikimate kinase family.</text>
</comment>
<keyword evidence="7 21" id="KW-0028">Amino-acid biosynthesis</keyword>
<comment type="cofactor">
    <cofactor evidence="21 22">
        <name>Zn(2+)</name>
        <dbReference type="ChEBI" id="CHEBI:29105"/>
    </cofactor>
    <text evidence="21 22">Binds 2 Zn(2+) ions per subunit.</text>
</comment>
<dbReference type="InterPro" id="IPR023000">
    <property type="entry name" value="Shikimate_kinase_CS"/>
</dbReference>
<comment type="caution">
    <text evidence="21">Lacks conserved residue(s) required for the propagation of feature annotation.</text>
</comment>
<dbReference type="GO" id="GO:0009073">
    <property type="term" value="P:aromatic amino acid family biosynthetic process"/>
    <property type="evidence" value="ECO:0007669"/>
    <property type="project" value="UniProtKB-UniRule"/>
</dbReference>
<evidence type="ECO:0000256" key="5">
    <source>
        <dbReference type="ARBA" id="ARBA00009948"/>
    </source>
</evidence>
<dbReference type="InterPro" id="IPR013792">
    <property type="entry name" value="RNA3'P_cycl/enolpyr_Trfase_a/b"/>
</dbReference>
<dbReference type="GO" id="GO:0004765">
    <property type="term" value="F:shikimate kinase activity"/>
    <property type="evidence" value="ECO:0007669"/>
    <property type="project" value="UniProtKB-UniRule"/>
</dbReference>
<feature type="binding site" evidence="21">
    <location>
        <begin position="211"/>
        <end position="214"/>
    </location>
    <ligand>
        <name>7-phospho-2-dehydro-3-deoxy-D-arabino-heptonate</name>
        <dbReference type="ChEBI" id="CHEBI:58394"/>
    </ligand>
</feature>
<dbReference type="FunFam" id="3.65.10.10:FF:000007">
    <property type="entry name" value="Pentafunctional AROM polypeptide"/>
    <property type="match status" value="1"/>
</dbReference>
<dbReference type="InterPro" id="IPR036291">
    <property type="entry name" value="NAD(P)-bd_dom_sf"/>
</dbReference>
<dbReference type="InterPro" id="IPR031322">
    <property type="entry name" value="Shikimate/glucono_kinase"/>
</dbReference>
<comment type="similarity">
    <text evidence="21 22">In the 2nd section; belongs to the EPSP synthase family.</text>
</comment>
<dbReference type="CDD" id="cd01065">
    <property type="entry name" value="NAD_bind_Shikimate_DH"/>
    <property type="match status" value="1"/>
</dbReference>
<dbReference type="NCBIfam" id="TIGR01357">
    <property type="entry name" value="aroB"/>
    <property type="match status" value="1"/>
</dbReference>
<dbReference type="InterPro" id="IPR046346">
    <property type="entry name" value="Aminoacid_DH-like_N_sf"/>
</dbReference>
<accession>A0A9W7YF21</accession>
<dbReference type="Gene3D" id="3.40.50.720">
    <property type="entry name" value="NAD(P)-binding Rossmann-like Domain"/>
    <property type="match status" value="1"/>
</dbReference>
<dbReference type="InterPro" id="IPR001381">
    <property type="entry name" value="DHquinase_I"/>
</dbReference>
<comment type="similarity">
    <text evidence="21 22">In the 4th section; belongs to the type-I 3-dehydroquinase family.</text>
</comment>
<comment type="subunit">
    <text evidence="21 22">Homodimer.</text>
</comment>
<feature type="binding site" evidence="21">
    <location>
        <position position="310"/>
    </location>
    <ligand>
        <name>Zn(2+)</name>
        <dbReference type="ChEBI" id="CHEBI:29105"/>
        <note>catalytic</note>
    </ligand>
</feature>
<dbReference type="SUPFAM" id="SSF56796">
    <property type="entry name" value="Dehydroquinate synthase-like"/>
    <property type="match status" value="1"/>
</dbReference>
<dbReference type="GO" id="GO:0003856">
    <property type="term" value="F:3-dehydroquinate synthase activity"/>
    <property type="evidence" value="ECO:0007669"/>
    <property type="project" value="UniProtKB-UniRule"/>
</dbReference>
<comment type="catalytic activity">
    <reaction evidence="20 21 22">
        <text>shikimate + ATP = 3-phosphoshikimate + ADP + H(+)</text>
        <dbReference type="Rhea" id="RHEA:13121"/>
        <dbReference type="ChEBI" id="CHEBI:15378"/>
        <dbReference type="ChEBI" id="CHEBI:30616"/>
        <dbReference type="ChEBI" id="CHEBI:36208"/>
        <dbReference type="ChEBI" id="CHEBI:145989"/>
        <dbReference type="ChEBI" id="CHEBI:456216"/>
        <dbReference type="EC" id="2.7.1.71"/>
    </reaction>
</comment>
<sequence>MAAGSDAAATAPRGLRLAEVERIPVLGADSIVCGFHLADYIWADVFAALAATSTYVLITDSNLAPLYADTHREAFAAAWAHHRPGVAAPRLLVRVLEPGEASKSRGVKAAIEDWMLAQRCTRDTMVVALGGGVIGDLAGFVAATFMRGVPFVQVPTSLLAMVDSSIGGKTAIDTPAGKNLIGAFWQPQRIFMDMAVLGTLPEREFSNGMAEVVKTAAIWDASEFAVLEASADAVRAAVLEGQRGQGDAGLTRATRSPAQELLLRVIAASARVKAYVVTHDERESGLRGLLNFGHTIGHAIEAVLAPQVLHGECVAVGCVLEAEVARRLGHLSAASVSRLARCLRAYGLPTAMDDPLLQRRAGDKGLGGLRPERLMRAMGVDKKTVGSQKRLVLLRRLGETVELYPMPVADAIIEESISVGVRVGPVPAAAVAGTGVGAVVVTPPGSKSISNRALLLAALGTGECRIRNLLHSDDTQVMLAALQAMDGCTVAWEDDGDTLVIAGGGGRLQAPADELYLGNAGTAARFLTAATSLVAGGATVLTGNARMRQRPVGPLVDALRANGCGVEYCERDGSLPLRVAGGGLPGGHVQLAATISSQYVSAILLCAPYAQAPVRLELVGGKVISQPYIDMTIAMMAQFGCRVERVAENEYVVPCGGYTSPAKYVVESDASSATYPLAFAAVTGTACTVPNIGSASLQGDARFAVDVLRPMGCAVEQTETSTTVRGPPRGELRALGDIDMEPMTDAFLTAAALAAVATGGDGVTRIRGIANQHVKECDRIEAMCTELAQFGVTATGSADGIDVRARPIGELLQDTPSVHCYDDHRVAMSMSVLACVAPGGAEIRERRCVGKTWPQWWDVLARDLGAPVRGADPEPAHEPVSVVSAGAKASAAATDASVVIIGMRGVGKTSLGRVAARELGLEFVDLDELLEQDVGQTIPEIINGAGWPVFREHETRVLASALTSTHRTGAVVACGGGVVESAANREQLRKHIAGGGVVVCLTPNMAQVAEYLGRDTTRPAFALASDIHEIYARRLPLYAESSNYEFLVDKALLGSDDAEHAGSWGLIERDFVRLARFATGRDLNRVDLAGPSCFLSLTAPDVREYLPARLAVLTEGAHAIELRVDLLLRSPEFAAADLSSEHDVFVAYVYRQFMLLRHSSRLPVVFTVRTEPQGGAFPAAWSELQARLLRSAVRWGAEYVDVEISDSSELRIAQQNSLLIASYHDTTGDQLRWGQTGFAAEMLARARAVGDIAKLISVARTWEDNLACHAFVQQHHSAGTPLIALNMGGLGQMSRVLCPCLTPVTHPLLGAVAAPGQISARQIGQARALCGLLPARRFVLFGSPIAKSPSPAMHNAAFAALGLPHTYALHETADADDVRAAMAAADFGGASVTIPLKQAIIPLLDELTPAAQQIGAVNTVVRDGARLVGDNTDYVGIVGCLRQAQLDAQSPPFAQATALVIGAGGTSRAALFALHTLGVQRVVVFNRTAARAEELTREFASLFASLTVVGRLEDVEGAAYIIGTIPASDLCLPDALFGGVGVALDMAYKPRWTPLLEAASRRKWGVVHGVAVLIEQGIHQMERWTGAVAPAKCMGDAVHAKYNSEF</sequence>
<dbReference type="EC" id="2.7.1.71" evidence="21"/>
<keyword evidence="17 21" id="KW-0456">Lyase</keyword>
<dbReference type="GO" id="GO:0008652">
    <property type="term" value="P:amino acid biosynthetic process"/>
    <property type="evidence" value="ECO:0007669"/>
    <property type="project" value="UniProtKB-KW"/>
</dbReference>
<dbReference type="GO" id="GO:0003855">
    <property type="term" value="F:3-dehydroquinate dehydratase activity"/>
    <property type="evidence" value="ECO:0007669"/>
    <property type="project" value="UniProtKB-UniRule"/>
</dbReference>
<feature type="region of interest" description="3-dehydroquinate synthase" evidence="21">
    <location>
        <begin position="1"/>
        <end position="410"/>
    </location>
</feature>
<dbReference type="GO" id="GO:0003866">
    <property type="term" value="F:3-phosphoshikimate 1-carboxyvinyltransferase activity"/>
    <property type="evidence" value="ECO:0007669"/>
    <property type="project" value="UniProtKB-UniRule"/>
</dbReference>
<dbReference type="HAMAP" id="MF_00222">
    <property type="entry name" value="Shikimate_DH_AroE"/>
    <property type="match status" value="1"/>
</dbReference>
<dbReference type="SUPFAM" id="SSF53223">
    <property type="entry name" value="Aminoacid dehydrogenase-like, N-terminal domain"/>
    <property type="match status" value="1"/>
</dbReference>
<comment type="catalytic activity">
    <reaction evidence="21 22">
        <text>7-phospho-2-dehydro-3-deoxy-D-arabino-heptonate = 3-dehydroquinate + phosphate</text>
        <dbReference type="Rhea" id="RHEA:21968"/>
        <dbReference type="ChEBI" id="CHEBI:32364"/>
        <dbReference type="ChEBI" id="CHEBI:43474"/>
        <dbReference type="ChEBI" id="CHEBI:58394"/>
        <dbReference type="EC" id="4.2.3.4"/>
    </reaction>
</comment>
<comment type="pathway">
    <text evidence="2 21 22">Metabolic intermediate biosynthesis; chorismate biosynthesis; chorismate from D-erythrose 4-phosphate and phosphoenolpyruvate: step 5/7.</text>
</comment>
<feature type="binding site" evidence="21">
    <location>
        <position position="169"/>
    </location>
    <ligand>
        <name>7-phospho-2-dehydro-3-deoxy-D-arabino-heptonate</name>
        <dbReference type="ChEBI" id="CHEBI:58394"/>
    </ligand>
</feature>
<evidence type="ECO:0000256" key="11">
    <source>
        <dbReference type="ARBA" id="ARBA00022777"/>
    </source>
</evidence>
<comment type="pathway">
    <text evidence="21 22">Metabolic intermediate biosynthesis; chorismate biosynthesis; chorismate from D-erythrose 4-phosphate and phosphoenolpyruvate: step 3/7.</text>
</comment>
<comment type="similarity">
    <text evidence="5">Belongs to the EPSP synthase family.</text>
</comment>
<comment type="catalytic activity">
    <reaction evidence="21 22">
        <text>3-dehydroquinate = 3-dehydroshikimate + H2O</text>
        <dbReference type="Rhea" id="RHEA:21096"/>
        <dbReference type="ChEBI" id="CHEBI:15377"/>
        <dbReference type="ChEBI" id="CHEBI:16630"/>
        <dbReference type="ChEBI" id="CHEBI:32364"/>
        <dbReference type="EC" id="4.2.1.10"/>
    </reaction>
</comment>
<evidence type="ECO:0000256" key="16">
    <source>
        <dbReference type="ARBA" id="ARBA00023141"/>
    </source>
</evidence>
<comment type="catalytic activity">
    <reaction evidence="19">
        <text>3-phosphoshikimate + phosphoenolpyruvate = 5-O-(1-carboxyvinyl)-3-phosphoshikimate + phosphate</text>
        <dbReference type="Rhea" id="RHEA:21256"/>
        <dbReference type="ChEBI" id="CHEBI:43474"/>
        <dbReference type="ChEBI" id="CHEBI:57701"/>
        <dbReference type="ChEBI" id="CHEBI:58702"/>
        <dbReference type="ChEBI" id="CHEBI:145989"/>
        <dbReference type="EC" id="2.5.1.19"/>
    </reaction>
    <physiologicalReaction direction="left-to-right" evidence="19">
        <dbReference type="Rhea" id="RHEA:21257"/>
    </physiologicalReaction>
</comment>
<comment type="similarity">
    <text evidence="4">In the N-terminal section; belongs to the shikimate kinase family.</text>
</comment>
<feature type="binding site" evidence="21">
    <location>
        <position position="294"/>
    </location>
    <ligand>
        <name>7-phospho-2-dehydro-3-deoxy-D-arabino-heptonate</name>
        <dbReference type="ChEBI" id="CHEBI:58394"/>
    </ligand>
</feature>
<feature type="active site" description="For EPSP synthase activity" evidence="21">
    <location>
        <position position="848"/>
    </location>
</feature>